<evidence type="ECO:0000313" key="2">
    <source>
        <dbReference type="EMBL" id="RGK41164.1"/>
    </source>
</evidence>
<evidence type="ECO:0000313" key="6">
    <source>
        <dbReference type="Proteomes" id="UP000285865"/>
    </source>
</evidence>
<dbReference type="PANTHER" id="PTHR42059:SF1">
    <property type="entry name" value="TNT DOMAIN-CONTAINING PROTEIN"/>
    <property type="match status" value="1"/>
</dbReference>
<evidence type="ECO:0000313" key="7">
    <source>
        <dbReference type="Proteomes" id="UP000286104"/>
    </source>
</evidence>
<evidence type="ECO:0000313" key="3">
    <source>
        <dbReference type="EMBL" id="RHC38495.1"/>
    </source>
</evidence>
<dbReference type="GO" id="GO:0050135">
    <property type="term" value="F:NADP+ nucleosidase activity"/>
    <property type="evidence" value="ECO:0007669"/>
    <property type="project" value="InterPro"/>
</dbReference>
<evidence type="ECO:0000259" key="1">
    <source>
        <dbReference type="Pfam" id="PF14021"/>
    </source>
</evidence>
<dbReference type="PANTHER" id="PTHR42059">
    <property type="entry name" value="TNT DOMAIN-CONTAINING PROTEIN"/>
    <property type="match status" value="1"/>
</dbReference>
<dbReference type="EMBL" id="QSQP01000018">
    <property type="protein sequence ID" value="RGK41164.1"/>
    <property type="molecule type" value="Genomic_DNA"/>
</dbReference>
<feature type="domain" description="TNT" evidence="1">
    <location>
        <begin position="71"/>
        <end position="158"/>
    </location>
</feature>
<gene>
    <name evidence="4" type="ORF">DW172_13780</name>
    <name evidence="3" type="ORF">DW848_11335</name>
    <name evidence="2" type="ORF">DXD13_12715</name>
</gene>
<accession>A0A3E4LUX4</accession>
<dbReference type="EMBL" id="QSHU01000015">
    <property type="protein sequence ID" value="RHC38495.1"/>
    <property type="molecule type" value="Genomic_DNA"/>
</dbReference>
<dbReference type="Proteomes" id="UP000285865">
    <property type="component" value="Unassembled WGS sequence"/>
</dbReference>
<protein>
    <submittedName>
        <fullName evidence="2">DUF4237 domain-containing protein</fullName>
    </submittedName>
</protein>
<organism evidence="2 5">
    <name type="scientific">Agathobacter rectalis</name>
    <dbReference type="NCBI Taxonomy" id="39491"/>
    <lineage>
        <taxon>Bacteria</taxon>
        <taxon>Bacillati</taxon>
        <taxon>Bacillota</taxon>
        <taxon>Clostridia</taxon>
        <taxon>Lachnospirales</taxon>
        <taxon>Lachnospiraceae</taxon>
        <taxon>Agathobacter</taxon>
    </lineage>
</organism>
<comment type="caution">
    <text evidence="2">The sequence shown here is derived from an EMBL/GenBank/DDBJ whole genome shotgun (WGS) entry which is preliminary data.</text>
</comment>
<dbReference type="AlphaFoldDB" id="A0A3E4LUX4"/>
<dbReference type="Proteomes" id="UP000261052">
    <property type="component" value="Unassembled WGS sequence"/>
</dbReference>
<dbReference type="InterPro" id="IPR025331">
    <property type="entry name" value="TNT"/>
</dbReference>
<dbReference type="EMBL" id="QRKN01000015">
    <property type="protein sequence ID" value="RHI18581.1"/>
    <property type="molecule type" value="Genomic_DNA"/>
</dbReference>
<proteinExistence type="predicted"/>
<reference evidence="5 6" key="1">
    <citation type="submission" date="2018-08" db="EMBL/GenBank/DDBJ databases">
        <title>A genome reference for cultivated species of the human gut microbiota.</title>
        <authorList>
            <person name="Zou Y."/>
            <person name="Xue W."/>
            <person name="Luo G."/>
        </authorList>
    </citation>
    <scope>NUCLEOTIDE SEQUENCE [LARGE SCALE GENOMIC DNA]</scope>
    <source>
        <strain evidence="4 6">AM16-11</strain>
        <strain evidence="3 7">AM36-3AA</strain>
        <strain evidence="2 5">TF11-15AC</strain>
    </source>
</reference>
<evidence type="ECO:0000313" key="4">
    <source>
        <dbReference type="EMBL" id="RHI18581.1"/>
    </source>
</evidence>
<name>A0A3E4LUX4_9FIRM</name>
<dbReference type="InterPro" id="IPR053024">
    <property type="entry name" value="Fungal_surface_NADase"/>
</dbReference>
<dbReference type="Proteomes" id="UP000286104">
    <property type="component" value="Unassembled WGS sequence"/>
</dbReference>
<dbReference type="Pfam" id="PF14021">
    <property type="entry name" value="TNT"/>
    <property type="match status" value="1"/>
</dbReference>
<sequence length="159" mass="17609">MADAKLGWSNKGVKGNVVESVTGDIESGKAIGTDELVVRDTKFLDADENIDWEKWAPNGGRVPGTIKENQTIPAGTIIDRYGSQWGKYTSPAGVPYEQRALPYIENPNAYHKYEVLKPIDNVTISEIAPAFEQVGGGIQYELPNNIKKLKELDYIKEIK</sequence>
<evidence type="ECO:0000313" key="5">
    <source>
        <dbReference type="Proteomes" id="UP000261052"/>
    </source>
</evidence>